<dbReference type="Gene3D" id="3.30.428.10">
    <property type="entry name" value="HIT-like"/>
    <property type="match status" value="1"/>
</dbReference>
<gene>
    <name evidence="4" type="ORF">GCM10011512_06240</name>
</gene>
<dbReference type="Pfam" id="PF01230">
    <property type="entry name" value="HIT"/>
    <property type="match status" value="1"/>
</dbReference>
<organism evidence="4 5">
    <name type="scientific">Tersicoccus solisilvae</name>
    <dbReference type="NCBI Taxonomy" id="1882339"/>
    <lineage>
        <taxon>Bacteria</taxon>
        <taxon>Bacillati</taxon>
        <taxon>Actinomycetota</taxon>
        <taxon>Actinomycetes</taxon>
        <taxon>Micrococcales</taxon>
        <taxon>Micrococcaceae</taxon>
        <taxon>Tersicoccus</taxon>
    </lineage>
</organism>
<dbReference type="EMBL" id="BMJI01000002">
    <property type="protein sequence ID" value="GGC82277.1"/>
    <property type="molecule type" value="Genomic_DNA"/>
</dbReference>
<protein>
    <submittedName>
        <fullName evidence="4">Hydrolase</fullName>
    </submittedName>
</protein>
<reference evidence="5" key="1">
    <citation type="journal article" date="2019" name="Int. J. Syst. Evol. Microbiol.">
        <title>The Global Catalogue of Microorganisms (GCM) 10K type strain sequencing project: providing services to taxonomists for standard genome sequencing and annotation.</title>
        <authorList>
            <consortium name="The Broad Institute Genomics Platform"/>
            <consortium name="The Broad Institute Genome Sequencing Center for Infectious Disease"/>
            <person name="Wu L."/>
            <person name="Ma J."/>
        </authorList>
    </citation>
    <scope>NUCLEOTIDE SEQUENCE [LARGE SCALE GENOMIC DNA]</scope>
    <source>
        <strain evidence="5">CGMCC 1.15480</strain>
    </source>
</reference>
<evidence type="ECO:0000256" key="1">
    <source>
        <dbReference type="ARBA" id="ARBA00022741"/>
    </source>
</evidence>
<dbReference type="InterPro" id="IPR036265">
    <property type="entry name" value="HIT-like_sf"/>
</dbReference>
<dbReference type="PROSITE" id="PS51084">
    <property type="entry name" value="HIT_2"/>
    <property type="match status" value="1"/>
</dbReference>
<accession>A0ABQ1NPH4</accession>
<proteinExistence type="predicted"/>
<evidence type="ECO:0000256" key="2">
    <source>
        <dbReference type="PROSITE-ProRule" id="PRU00464"/>
    </source>
</evidence>
<dbReference type="CDD" id="cd01275">
    <property type="entry name" value="FHIT"/>
    <property type="match status" value="1"/>
</dbReference>
<feature type="domain" description="HIT" evidence="3">
    <location>
        <begin position="52"/>
        <end position="160"/>
    </location>
</feature>
<dbReference type="SUPFAM" id="SSF54197">
    <property type="entry name" value="HIT-like"/>
    <property type="match status" value="1"/>
</dbReference>
<dbReference type="GO" id="GO:0016787">
    <property type="term" value="F:hydrolase activity"/>
    <property type="evidence" value="ECO:0007669"/>
    <property type="project" value="UniProtKB-KW"/>
</dbReference>
<dbReference type="InterPro" id="IPR011146">
    <property type="entry name" value="HIT-like"/>
</dbReference>
<dbReference type="PANTHER" id="PTHR42997:SF1">
    <property type="entry name" value="AP-4-A PHOSPHORYLASE"/>
    <property type="match status" value="1"/>
</dbReference>
<comment type="caution">
    <text evidence="4">The sequence shown here is derived from an EMBL/GenBank/DDBJ whole genome shotgun (WGS) entry which is preliminary data.</text>
</comment>
<feature type="short sequence motif" description="Histidine triad motif" evidence="2">
    <location>
        <begin position="145"/>
        <end position="149"/>
    </location>
</feature>
<keyword evidence="5" id="KW-1185">Reference proteome</keyword>
<sequence length="206" mass="22106">MSGPDDGGTAGRASTDDFELAGVPDAFQRLWTPHRLAYITGEEKPRDTGCPFCAAPGRSDEESLIVHRGQTCYVVLNLYPYNPGHVLVNPYRHVADLSELTDAELVELQTLTRAAVEVIRHVAHPSAFNVGLNLGEVAGGSLAAHLHQHVVPRWAGDGNFMPIIAQTKAITQTLGEQWRQLHEAWNGVAAGVTGATDTAAADHSRG</sequence>
<evidence type="ECO:0000313" key="5">
    <source>
        <dbReference type="Proteomes" id="UP000597761"/>
    </source>
</evidence>
<dbReference type="InterPro" id="IPR052908">
    <property type="entry name" value="AP-4-A_phosphorylase"/>
</dbReference>
<dbReference type="InterPro" id="IPR039383">
    <property type="entry name" value="FHIT"/>
</dbReference>
<dbReference type="PANTHER" id="PTHR42997">
    <property type="entry name" value="HIT FAMILY HYDROLASE"/>
    <property type="match status" value="1"/>
</dbReference>
<name>A0ABQ1NPH4_9MICC</name>
<keyword evidence="1" id="KW-0547">Nucleotide-binding</keyword>
<dbReference type="Proteomes" id="UP000597761">
    <property type="component" value="Unassembled WGS sequence"/>
</dbReference>
<evidence type="ECO:0000313" key="4">
    <source>
        <dbReference type="EMBL" id="GGC82277.1"/>
    </source>
</evidence>
<evidence type="ECO:0000259" key="3">
    <source>
        <dbReference type="PROSITE" id="PS51084"/>
    </source>
</evidence>
<dbReference type="RefSeq" id="WP_188666192.1">
    <property type="nucleotide sequence ID" value="NZ_BMJI01000002.1"/>
</dbReference>
<keyword evidence="4" id="KW-0378">Hydrolase</keyword>